<organism evidence="2 3">
    <name type="scientific">Streptomyces triculaminicus</name>
    <dbReference type="NCBI Taxonomy" id="2816232"/>
    <lineage>
        <taxon>Bacteria</taxon>
        <taxon>Bacillati</taxon>
        <taxon>Actinomycetota</taxon>
        <taxon>Actinomycetes</taxon>
        <taxon>Kitasatosporales</taxon>
        <taxon>Streptomycetaceae</taxon>
        <taxon>Streptomyces</taxon>
    </lineage>
</organism>
<accession>A0A939FQK3</accession>
<feature type="chain" id="PRO_5037531529" description="Secreted protein" evidence="1">
    <location>
        <begin position="28"/>
        <end position="103"/>
    </location>
</feature>
<evidence type="ECO:0000256" key="1">
    <source>
        <dbReference type="SAM" id="SignalP"/>
    </source>
</evidence>
<dbReference type="AlphaFoldDB" id="A0A939FQK3"/>
<keyword evidence="1" id="KW-0732">Signal</keyword>
<protein>
    <recommendedName>
        <fullName evidence="4">Secreted protein</fullName>
    </recommendedName>
</protein>
<dbReference type="EMBL" id="JAFMOF010000004">
    <property type="protein sequence ID" value="MBO0656018.1"/>
    <property type="molecule type" value="Genomic_DNA"/>
</dbReference>
<proteinExistence type="predicted"/>
<keyword evidence="3" id="KW-1185">Reference proteome</keyword>
<gene>
    <name evidence="2" type="ORF">J1792_25585</name>
</gene>
<evidence type="ECO:0008006" key="4">
    <source>
        <dbReference type="Google" id="ProtNLM"/>
    </source>
</evidence>
<comment type="caution">
    <text evidence="2">The sequence shown here is derived from an EMBL/GenBank/DDBJ whole genome shotgun (WGS) entry which is preliminary data.</text>
</comment>
<evidence type="ECO:0000313" key="3">
    <source>
        <dbReference type="Proteomes" id="UP000664781"/>
    </source>
</evidence>
<feature type="signal peptide" evidence="1">
    <location>
        <begin position="1"/>
        <end position="27"/>
    </location>
</feature>
<sequence>MRHRLRVLGPLALAATLTVLAPHDARAATGTFVYHAQRGGAPHDLTDPVDGRCYAVGDAQGVTGNETDRPAYLYDTPDCRGAASYFPAGFYGHQTFHSVAFIR</sequence>
<dbReference type="Proteomes" id="UP000664781">
    <property type="component" value="Unassembled WGS sequence"/>
</dbReference>
<evidence type="ECO:0000313" key="2">
    <source>
        <dbReference type="EMBL" id="MBO0656018.1"/>
    </source>
</evidence>
<reference evidence="2" key="1">
    <citation type="submission" date="2021-03" db="EMBL/GenBank/DDBJ databases">
        <title>Streptomyces strains.</title>
        <authorList>
            <person name="Lund M.B."/>
            <person name="Toerring T."/>
        </authorList>
    </citation>
    <scope>NUCLEOTIDE SEQUENCE</scope>
    <source>
        <strain evidence="2">JCM 4242</strain>
    </source>
</reference>
<dbReference type="RefSeq" id="WP_207248300.1">
    <property type="nucleotide sequence ID" value="NZ_JAFMOF010000004.1"/>
</dbReference>
<name>A0A939FQK3_9ACTN</name>